<keyword evidence="2" id="KW-1185">Reference proteome</keyword>
<dbReference type="Proteomes" id="UP000318571">
    <property type="component" value="Chromosome 12"/>
</dbReference>
<dbReference type="OMA" id="CNAKMAR"/>
<dbReference type="PANTHER" id="PTHR31278">
    <property type="entry name" value="CHCHD1"/>
    <property type="match status" value="1"/>
</dbReference>
<evidence type="ECO:0000313" key="2">
    <source>
        <dbReference type="Proteomes" id="UP000318571"/>
    </source>
</evidence>
<dbReference type="PANTHER" id="PTHR31278:SF2">
    <property type="entry name" value="SMALL RIBOSOMAL SUBUNIT PROTEIN MS37"/>
    <property type="match status" value="1"/>
</dbReference>
<dbReference type="InterPro" id="IPR033620">
    <property type="entry name" value="Ribosomal_mS37_met"/>
</dbReference>
<dbReference type="GO" id="GO:0005761">
    <property type="term" value="C:mitochondrial ribosome"/>
    <property type="evidence" value="ECO:0007669"/>
    <property type="project" value="InterPro"/>
</dbReference>
<protein>
    <recommendedName>
        <fullName evidence="3">CHCH domain-containing protein</fullName>
    </recommendedName>
</protein>
<dbReference type="GO" id="GO:0005654">
    <property type="term" value="C:nucleoplasm"/>
    <property type="evidence" value="ECO:0007669"/>
    <property type="project" value="TreeGrafter"/>
</dbReference>
<sequence length="162" mass="18519">MYVISKGFLPSVQFNMVNLTSHVLKAADCRYSSLGRAVIPNSKQTVAFRERIPLALRNHVKISGTFKQQKVCVNEMVEMMSCLQKVDQNEAMCQKEIQNFQKCYNGFVNATNVARKAGKPKDIQTGNNVKLSSIQVTDIIRDFPTSKRTRVFYYEKPPNRTY</sequence>
<dbReference type="AlphaFoldDB" id="A0A553PSR2"/>
<dbReference type="SUPFAM" id="SSF47072">
    <property type="entry name" value="Cysteine alpha-hairpin motif"/>
    <property type="match status" value="1"/>
</dbReference>
<evidence type="ECO:0008006" key="3">
    <source>
        <dbReference type="Google" id="ProtNLM"/>
    </source>
</evidence>
<name>A0A553PSR2_TIGCA</name>
<comment type="caution">
    <text evidence="1">The sequence shown here is derived from an EMBL/GenBank/DDBJ whole genome shotgun (WGS) entry which is preliminary data.</text>
</comment>
<proteinExistence type="predicted"/>
<dbReference type="GO" id="GO:0032543">
    <property type="term" value="P:mitochondrial translation"/>
    <property type="evidence" value="ECO:0007669"/>
    <property type="project" value="InterPro"/>
</dbReference>
<dbReference type="EMBL" id="VCGU01000001">
    <property type="protein sequence ID" value="TRY80705.1"/>
    <property type="molecule type" value="Genomic_DNA"/>
</dbReference>
<reference evidence="1 2" key="1">
    <citation type="journal article" date="2018" name="Nat. Ecol. Evol.">
        <title>Genomic signatures of mitonuclear coevolution across populations of Tigriopus californicus.</title>
        <authorList>
            <person name="Barreto F.S."/>
            <person name="Watson E.T."/>
            <person name="Lima T.G."/>
            <person name="Willett C.S."/>
            <person name="Edmands S."/>
            <person name="Li W."/>
            <person name="Burton R.S."/>
        </authorList>
    </citation>
    <scope>NUCLEOTIDE SEQUENCE [LARGE SCALE GENOMIC DNA]</scope>
    <source>
        <strain evidence="1 2">San Diego</strain>
    </source>
</reference>
<organism evidence="1 2">
    <name type="scientific">Tigriopus californicus</name>
    <name type="common">Marine copepod</name>
    <dbReference type="NCBI Taxonomy" id="6832"/>
    <lineage>
        <taxon>Eukaryota</taxon>
        <taxon>Metazoa</taxon>
        <taxon>Ecdysozoa</taxon>
        <taxon>Arthropoda</taxon>
        <taxon>Crustacea</taxon>
        <taxon>Multicrustacea</taxon>
        <taxon>Hexanauplia</taxon>
        <taxon>Copepoda</taxon>
        <taxon>Harpacticoida</taxon>
        <taxon>Harpacticidae</taxon>
        <taxon>Tigriopus</taxon>
    </lineage>
</organism>
<dbReference type="GO" id="GO:0003723">
    <property type="term" value="F:RNA binding"/>
    <property type="evidence" value="ECO:0007669"/>
    <property type="project" value="TreeGrafter"/>
</dbReference>
<dbReference type="STRING" id="6832.A0A553PSR2"/>
<gene>
    <name evidence="1" type="ORF">TCAL_09377</name>
</gene>
<accession>A0A553PSR2</accession>
<evidence type="ECO:0000313" key="1">
    <source>
        <dbReference type="EMBL" id="TRY80705.1"/>
    </source>
</evidence>
<dbReference type="InterPro" id="IPR009069">
    <property type="entry name" value="Cys_alpha_HP_mot_SF"/>
</dbReference>